<keyword evidence="3" id="KW-1185">Reference proteome</keyword>
<evidence type="ECO:0008006" key="4">
    <source>
        <dbReference type="Google" id="ProtNLM"/>
    </source>
</evidence>
<reference evidence="2" key="1">
    <citation type="submission" date="2023-10" db="EMBL/GenBank/DDBJ databases">
        <authorList>
            <person name="Chen Y."/>
            <person name="Shah S."/>
            <person name="Dougan E. K."/>
            <person name="Thang M."/>
            <person name="Chan C."/>
        </authorList>
    </citation>
    <scope>NUCLEOTIDE SEQUENCE [LARGE SCALE GENOMIC DNA]</scope>
</reference>
<comment type="caution">
    <text evidence="2">The sequence shown here is derived from an EMBL/GenBank/DDBJ whole genome shotgun (WGS) entry which is preliminary data.</text>
</comment>
<feature type="compositionally biased region" description="Low complexity" evidence="1">
    <location>
        <begin position="492"/>
        <end position="502"/>
    </location>
</feature>
<dbReference type="EMBL" id="CAUYUJ010007547">
    <property type="protein sequence ID" value="CAK0821126.1"/>
    <property type="molecule type" value="Genomic_DNA"/>
</dbReference>
<feature type="region of interest" description="Disordered" evidence="1">
    <location>
        <begin position="47"/>
        <end position="68"/>
    </location>
</feature>
<name>A0ABN9RVQ5_9DINO</name>
<dbReference type="SUPFAM" id="SSF53098">
    <property type="entry name" value="Ribonuclease H-like"/>
    <property type="match status" value="1"/>
</dbReference>
<organism evidence="2 3">
    <name type="scientific">Prorocentrum cordatum</name>
    <dbReference type="NCBI Taxonomy" id="2364126"/>
    <lineage>
        <taxon>Eukaryota</taxon>
        <taxon>Sar</taxon>
        <taxon>Alveolata</taxon>
        <taxon>Dinophyceae</taxon>
        <taxon>Prorocentrales</taxon>
        <taxon>Prorocentraceae</taxon>
        <taxon>Prorocentrum</taxon>
    </lineage>
</organism>
<evidence type="ECO:0000313" key="3">
    <source>
        <dbReference type="Proteomes" id="UP001189429"/>
    </source>
</evidence>
<proteinExistence type="predicted"/>
<dbReference type="Proteomes" id="UP001189429">
    <property type="component" value="Unassembled WGS sequence"/>
</dbReference>
<feature type="region of interest" description="Disordered" evidence="1">
    <location>
        <begin position="488"/>
        <end position="517"/>
    </location>
</feature>
<dbReference type="InterPro" id="IPR012337">
    <property type="entry name" value="RNaseH-like_sf"/>
</dbReference>
<feature type="compositionally biased region" description="Basic and acidic residues" evidence="1">
    <location>
        <begin position="1161"/>
        <end position="1170"/>
    </location>
</feature>
<protein>
    <recommendedName>
        <fullName evidence="4">Reverse transcriptase Ty1/copia-type domain-containing protein</fullName>
    </recommendedName>
</protein>
<accession>A0ABN9RVQ5</accession>
<sequence>MYKEMSVLGSEVEVEESLQARAVLWQGLVEVHTHESLMTEVFAASKRHKKADQDVEEPPESQAEARDRRRKLETAVRKIHVNLGHPAVEGLIRILKHGNATEEAIATARDFKRDVCEQNRAPKLTRPATVPRDIQVLSEVGFDVKELLYYICGKTWAALNVVDGASSLQQMMPLAGNEENGETLRKAWDVGWRRPYGAPVRAKCDSARANTGAIMSEVLECDGVDFDVIPGEAHWLLGKAERHGSWFANILSKVIETVQPKNHQEWEQCVSTVCDQKNRLLRKHGHSPYQHVFGRDPPLPADLLKYSSDIVANSLALHNDVYQRATAVRAAARRAILMHSDDEAMRVEAKRLPNTFDMLLEKRNGQTGMCVKSSRPLKKSLKESKATRSTWTYLLRIKDRLRLHLAKVVSLWCRHLCLLVLSLLHLPGPLYLRTDPYLTLDRLTILEVDQAAKRKTDELQDPSLVARRVFDIEGKPLKRLRETTAVTTEGLASSSASGQAAATTVQPAVEEPPTRPADARQALLDSDPEHDELVAEAETEGQDAIITADVCLTSMVRTGEPCYEALLEKGRKDITEKLRPDLIEEILNAKMKEWQTVDQEKHAVRVCSLKESGEIKRTRPDRLVDTRFVMTIKYDPDGKELVKARWVARGFKDPDALKLVYWNQTAAPTMDPSTRSNHLAVFLGFILIKWWNLCYPCMAWITLLAAGSRRFQGKPWTKWRLDPCLFFLRDAQCKLCGILVVHVDDVLIAGEGAYFNEAVQRLKEEFPFRKWTVGEGEYCGSALYQDPKTFDISIRQTTPYQELKPITVRRRLPDFDVYLVKEVGSAVRHDQTPACSFLRDNKCYLDQLWNGTQAGYILGFTTREMAEGKKSPWSPAAWRSYRLKRVVGSTLAGETQALSDGIGHLEWLLCHLSEALYADFDIKTRERWLGRHPCLAVTDCKSVYDHLTGASLPSTVGDRRVAVDMVGTSWMVHFVVTGDHDSCRTFLITLGHASTAGAVVHNKSSSNAKVNASVLLGSKYDDQKIGLTYTLTTKRVQITGPAAIIDAAEITLVDQENRFTNFIASGDDSEFAGAPTAASIAVDALKKWAAHDYEEPAAAEEALEQEVLIGEILQESRIKLEGHPELYNRFRSILIREFTNSIEDGFETSPLPSSKPDASMGEDKAGKSKP</sequence>
<evidence type="ECO:0000313" key="2">
    <source>
        <dbReference type="EMBL" id="CAK0821126.1"/>
    </source>
</evidence>
<feature type="region of interest" description="Disordered" evidence="1">
    <location>
        <begin position="1145"/>
        <end position="1170"/>
    </location>
</feature>
<evidence type="ECO:0000256" key="1">
    <source>
        <dbReference type="SAM" id="MobiDB-lite"/>
    </source>
</evidence>
<dbReference type="InterPro" id="IPR036397">
    <property type="entry name" value="RNaseH_sf"/>
</dbReference>
<gene>
    <name evidence="2" type="ORF">PCOR1329_LOCUS22536</name>
</gene>
<dbReference type="Gene3D" id="3.30.420.10">
    <property type="entry name" value="Ribonuclease H-like superfamily/Ribonuclease H"/>
    <property type="match status" value="1"/>
</dbReference>